<dbReference type="AlphaFoldDB" id="A0A4V1IPC3"/>
<dbReference type="EMBL" id="NDXW01000001">
    <property type="protein sequence ID" value="RDH46731.1"/>
    <property type="molecule type" value="Genomic_DNA"/>
</dbReference>
<keyword evidence="9" id="KW-1185">Reference proteome</keyword>
<organism evidence="8 9">
    <name type="scientific">Zooshikella ganghwensis</name>
    <dbReference type="NCBI Taxonomy" id="202772"/>
    <lineage>
        <taxon>Bacteria</taxon>
        <taxon>Pseudomonadati</taxon>
        <taxon>Pseudomonadota</taxon>
        <taxon>Gammaproteobacteria</taxon>
        <taxon>Oceanospirillales</taxon>
        <taxon>Zooshikellaceae</taxon>
        <taxon>Zooshikella</taxon>
    </lineage>
</organism>
<keyword evidence="3" id="KW-1003">Cell membrane</keyword>
<comment type="similarity">
    <text evidence="2 7">Belongs to the BI1 family.</text>
</comment>
<feature type="transmembrane region" description="Helical" evidence="7">
    <location>
        <begin position="97"/>
        <end position="118"/>
    </location>
</feature>
<evidence type="ECO:0000256" key="6">
    <source>
        <dbReference type="ARBA" id="ARBA00023136"/>
    </source>
</evidence>
<keyword evidence="4 7" id="KW-0812">Transmembrane</keyword>
<proteinExistence type="inferred from homology"/>
<dbReference type="GO" id="GO:0005886">
    <property type="term" value="C:plasma membrane"/>
    <property type="evidence" value="ECO:0007669"/>
    <property type="project" value="UniProtKB-SubCell"/>
</dbReference>
<evidence type="ECO:0000256" key="7">
    <source>
        <dbReference type="RuleBase" id="RU004379"/>
    </source>
</evidence>
<dbReference type="CDD" id="cd10433">
    <property type="entry name" value="YccA_like"/>
    <property type="match status" value="1"/>
</dbReference>
<dbReference type="PANTHER" id="PTHR23291:SF115">
    <property type="entry name" value="MODULATOR OF FTSH PROTEASE YCCA"/>
    <property type="match status" value="1"/>
</dbReference>
<dbReference type="Proteomes" id="UP000257039">
    <property type="component" value="Unassembled WGS sequence"/>
</dbReference>
<feature type="transmembrane region" description="Helical" evidence="7">
    <location>
        <begin position="182"/>
        <end position="206"/>
    </location>
</feature>
<evidence type="ECO:0000256" key="3">
    <source>
        <dbReference type="ARBA" id="ARBA00022475"/>
    </source>
</evidence>
<feature type="transmembrane region" description="Helical" evidence="7">
    <location>
        <begin position="152"/>
        <end position="170"/>
    </location>
</feature>
<evidence type="ECO:0000256" key="5">
    <source>
        <dbReference type="ARBA" id="ARBA00022989"/>
    </source>
</evidence>
<reference evidence="8 9" key="1">
    <citation type="submission" date="2017-04" db="EMBL/GenBank/DDBJ databases">
        <title>Draft genome sequence of Zooshikella ganghwensis VG4 isolated from Red Sea sediments.</title>
        <authorList>
            <person name="Rehman Z."/>
            <person name="Alam I."/>
            <person name="Kamau A."/>
            <person name="Bajic V."/>
            <person name="Leiknes T."/>
        </authorList>
    </citation>
    <scope>NUCLEOTIDE SEQUENCE [LARGE SCALE GENOMIC DNA]</scope>
    <source>
        <strain evidence="8 9">VG4</strain>
    </source>
</reference>
<feature type="transmembrane region" description="Helical" evidence="7">
    <location>
        <begin position="16"/>
        <end position="35"/>
    </location>
</feature>
<gene>
    <name evidence="8" type="ORF">B9G39_12555</name>
</gene>
<evidence type="ECO:0000256" key="2">
    <source>
        <dbReference type="ARBA" id="ARBA00010350"/>
    </source>
</evidence>
<evidence type="ECO:0000256" key="4">
    <source>
        <dbReference type="ARBA" id="ARBA00022692"/>
    </source>
</evidence>
<comment type="subcellular location">
    <subcellularLocation>
        <location evidence="1">Cell membrane</location>
        <topology evidence="1">Multi-pass membrane protein</topology>
    </subcellularLocation>
</comment>
<feature type="transmembrane region" description="Helical" evidence="7">
    <location>
        <begin position="41"/>
        <end position="57"/>
    </location>
</feature>
<comment type="caution">
    <text evidence="8">The sequence shown here is derived from an EMBL/GenBank/DDBJ whole genome shotgun (WGS) entry which is preliminary data.</text>
</comment>
<evidence type="ECO:0000313" key="8">
    <source>
        <dbReference type="EMBL" id="RDH46731.1"/>
    </source>
</evidence>
<accession>A0A4V1IPC3</accession>
<evidence type="ECO:0000256" key="1">
    <source>
        <dbReference type="ARBA" id="ARBA00004651"/>
    </source>
</evidence>
<dbReference type="Pfam" id="PF01027">
    <property type="entry name" value="Bax1-I"/>
    <property type="match status" value="1"/>
</dbReference>
<dbReference type="RefSeq" id="WP_027706815.1">
    <property type="nucleotide sequence ID" value="NZ_JAEVHG010000003.1"/>
</dbReference>
<protein>
    <submittedName>
        <fullName evidence="8">BAX inhibitor (BI)-1/YccA family protein</fullName>
    </submittedName>
</protein>
<dbReference type="InterPro" id="IPR006214">
    <property type="entry name" value="Bax_inhibitor_1-related"/>
</dbReference>
<feature type="transmembrane region" description="Helical" evidence="7">
    <location>
        <begin position="125"/>
        <end position="146"/>
    </location>
</feature>
<sequence length="212" mass="22705">MERERSILETNKVLKNTYILLSLSLGFSALMAYVFRFSAPINPWVFLGGFIGLSFLAQMLSRSVWGLAAVFAFTGFVGYAIGPIIGMFLQTAGGTSIVVNALGGTAAIFLGLSGYALMTKKDFSFLRGFITAGAIVLMVAVVMSLIFDIGGFSLAISCGFMLFASALILFQTGQIINGGETNYILATITLYASIYNLFISLLHIFMALSGDD</sequence>
<feature type="transmembrane region" description="Helical" evidence="7">
    <location>
        <begin position="64"/>
        <end position="85"/>
    </location>
</feature>
<keyword evidence="5 7" id="KW-1133">Transmembrane helix</keyword>
<name>A0A4V1IPC3_9GAMM</name>
<evidence type="ECO:0000313" key="9">
    <source>
        <dbReference type="Proteomes" id="UP000257039"/>
    </source>
</evidence>
<keyword evidence="6 7" id="KW-0472">Membrane</keyword>
<dbReference type="PANTHER" id="PTHR23291">
    <property type="entry name" value="BAX INHIBITOR-RELATED"/>
    <property type="match status" value="1"/>
</dbReference>